<organism evidence="2 3">
    <name type="scientific">Paenibacillus sophorae</name>
    <dbReference type="NCBI Taxonomy" id="1333845"/>
    <lineage>
        <taxon>Bacteria</taxon>
        <taxon>Bacillati</taxon>
        <taxon>Bacillota</taxon>
        <taxon>Bacilli</taxon>
        <taxon>Bacillales</taxon>
        <taxon>Paenibacillaceae</taxon>
        <taxon>Paenibacillus</taxon>
    </lineage>
</organism>
<evidence type="ECO:0000313" key="1">
    <source>
        <dbReference type="EMBL" id="QWU14443.1"/>
    </source>
</evidence>
<dbReference type="Proteomes" id="UP000198809">
    <property type="component" value="Unassembled WGS sequence"/>
</dbReference>
<dbReference type="EMBL" id="FODH01000001">
    <property type="protein sequence ID" value="SEN51201.1"/>
    <property type="molecule type" value="Genomic_DNA"/>
</dbReference>
<protein>
    <submittedName>
        <fullName evidence="2">Uncharacterized protein</fullName>
    </submittedName>
</protein>
<evidence type="ECO:0000313" key="3">
    <source>
        <dbReference type="Proteomes" id="UP000198809"/>
    </source>
</evidence>
<proteinExistence type="predicted"/>
<dbReference type="EMBL" id="CP076607">
    <property type="protein sequence ID" value="QWU14443.1"/>
    <property type="molecule type" value="Genomic_DNA"/>
</dbReference>
<sequence>MPQFNNLSELEKYLNTGKGQQTVFGQRDVRKALNEAAKLLEKIMHEELEAYYASYTPVDGGYERTYGLLNSLRISPITQVGNELHINVYFDRESATHPSIFGGEDGYVAKLINDGWSWSNTSVNIYHLSHYEGFHFVEKALQRFSSENKWGFRISKNNVAK</sequence>
<reference evidence="2 3" key="1">
    <citation type="submission" date="2016-10" db="EMBL/GenBank/DDBJ databases">
        <authorList>
            <person name="de Groot N.N."/>
        </authorList>
    </citation>
    <scope>NUCLEOTIDE SEQUENCE [LARGE SCALE GENOMIC DNA]</scope>
    <source>
        <strain evidence="2 3">CGMCC 1.10238</strain>
    </source>
</reference>
<accession>A0A1H8H484</accession>
<evidence type="ECO:0000313" key="2">
    <source>
        <dbReference type="EMBL" id="SEN51201.1"/>
    </source>
</evidence>
<evidence type="ECO:0000313" key="4">
    <source>
        <dbReference type="Proteomes" id="UP000683429"/>
    </source>
</evidence>
<dbReference type="OrthoDB" id="2063658at2"/>
<name>A0A1H8H484_9BACL</name>
<keyword evidence="4" id="KW-1185">Reference proteome</keyword>
<dbReference type="Proteomes" id="UP000683429">
    <property type="component" value="Chromosome"/>
</dbReference>
<gene>
    <name evidence="1" type="ORF">KP014_21280</name>
    <name evidence="2" type="ORF">SAMN04487895_101755</name>
</gene>
<dbReference type="STRING" id="1333845.SAMN04487895_101755"/>
<dbReference type="AlphaFoldDB" id="A0A1H8H484"/>
<reference evidence="1 4" key="2">
    <citation type="submission" date="2021-06" db="EMBL/GenBank/DDBJ databases">
        <title>Whole genome sequence of Paenibacillus sophorae DSM23020 for comparative genomics.</title>
        <authorList>
            <person name="Kim M.-J."/>
            <person name="Lee G."/>
            <person name="Shin J.-H."/>
        </authorList>
    </citation>
    <scope>NUCLEOTIDE SEQUENCE [LARGE SCALE GENOMIC DNA]</scope>
    <source>
        <strain evidence="1 4">DSM 23020</strain>
    </source>
</reference>
<dbReference type="RefSeq" id="WP_036588510.1">
    <property type="nucleotide sequence ID" value="NZ_CP076607.1"/>
</dbReference>